<dbReference type="PANTHER" id="PTHR11122">
    <property type="entry name" value="APOSPORY-ASSOCIATED PROTEIN C-RELATED"/>
    <property type="match status" value="1"/>
</dbReference>
<organism evidence="6 7">
    <name type="scientific">Trueperella pyogenes</name>
    <dbReference type="NCBI Taxonomy" id="1661"/>
    <lineage>
        <taxon>Bacteria</taxon>
        <taxon>Bacillati</taxon>
        <taxon>Actinomycetota</taxon>
        <taxon>Actinomycetes</taxon>
        <taxon>Actinomycetales</taxon>
        <taxon>Actinomycetaceae</taxon>
        <taxon>Trueperella</taxon>
    </lineage>
</organism>
<dbReference type="Proteomes" id="UP000275951">
    <property type="component" value="Chromosome"/>
</dbReference>
<dbReference type="GO" id="GO:0030246">
    <property type="term" value="F:carbohydrate binding"/>
    <property type="evidence" value="ECO:0007669"/>
    <property type="project" value="UniProtKB-UniRule"/>
</dbReference>
<feature type="active site" evidence="5">
    <location>
        <position position="149"/>
    </location>
</feature>
<evidence type="ECO:0000256" key="1">
    <source>
        <dbReference type="ARBA" id="ARBA00001096"/>
    </source>
</evidence>
<dbReference type="InterPro" id="IPR014718">
    <property type="entry name" value="GH-type_carb-bd"/>
</dbReference>
<dbReference type="CDD" id="cd09020">
    <property type="entry name" value="D-hex-6-P-epi_like"/>
    <property type="match status" value="1"/>
</dbReference>
<evidence type="ECO:0000256" key="2">
    <source>
        <dbReference type="ARBA" id="ARBA00005866"/>
    </source>
</evidence>
<dbReference type="PANTHER" id="PTHR11122:SF13">
    <property type="entry name" value="GLUCOSE-6-PHOSPHATE 1-EPIMERASE"/>
    <property type="match status" value="1"/>
</dbReference>
<gene>
    <name evidence="6" type="ORF">EBQ10_07330</name>
</gene>
<accession>A0A3Q9GIQ2</accession>
<dbReference type="RefSeq" id="WP_114949655.1">
    <property type="nucleotide sequence ID" value="NZ_CP033905.1"/>
</dbReference>
<dbReference type="AlphaFoldDB" id="A0A3Q9GIQ2"/>
<name>A0A3Q9GIQ2_9ACTO</name>
<evidence type="ECO:0000313" key="7">
    <source>
        <dbReference type="Proteomes" id="UP000275951"/>
    </source>
</evidence>
<comment type="similarity">
    <text evidence="2 4">Belongs to the glucose-6-phosphate 1-epimerase family.</text>
</comment>
<reference evidence="6 7" key="1">
    <citation type="submission" date="2018-11" db="EMBL/GenBank/DDBJ databases">
        <title>Multidrug-resistant genes are associated with an 42-kb island TGI1 carrying a complex class 1 integron in a Trueperella pyogenes.</title>
        <authorList>
            <person name="Dong W."/>
        </authorList>
    </citation>
    <scope>NUCLEOTIDE SEQUENCE [LARGE SCALE GENOMIC DNA]</scope>
    <source>
        <strain evidence="6 7">TP4</strain>
    </source>
</reference>
<dbReference type="GO" id="GO:0047938">
    <property type="term" value="F:glucose-6-phosphate 1-epimerase activity"/>
    <property type="evidence" value="ECO:0007669"/>
    <property type="project" value="UniProtKB-UniRule"/>
</dbReference>
<comment type="catalytic activity">
    <reaction evidence="1">
        <text>alpha-D-glucose 6-phosphate = beta-D-glucose 6-phosphate</text>
        <dbReference type="Rhea" id="RHEA:16249"/>
        <dbReference type="ChEBI" id="CHEBI:58225"/>
        <dbReference type="ChEBI" id="CHEBI:58247"/>
        <dbReference type="EC" id="5.1.3.15"/>
    </reaction>
</comment>
<dbReference type="Gene3D" id="2.70.98.10">
    <property type="match status" value="1"/>
</dbReference>
<dbReference type="EMBL" id="CP033905">
    <property type="protein sequence ID" value="AZR07125.1"/>
    <property type="molecule type" value="Genomic_DNA"/>
</dbReference>
<proteinExistence type="inferred from homology"/>
<protein>
    <recommendedName>
        <fullName evidence="4">Putative glucose-6-phosphate 1-epimerase</fullName>
        <ecNumber evidence="4">5.1.3.15</ecNumber>
    </recommendedName>
</protein>
<dbReference type="EC" id="5.1.3.15" evidence="4"/>
<sequence length="278" mass="29577">MSAPRPLNQRTFATADAAVAGTVVDQGAQVTSWVVEGQDALWVSSCARFEEGQGVRGGVPICFPWFGLGRTGAARPKHGTARLTHWNFEGSTACDDAVTATYSLPASTFPGRAFGLALRFEVTFGAELQMRLTVTNEGDEAASYEEALHTYFAVDDIRGARITGLDGVDYVDHADGKQAKTQDGDVVFTGQTDRVYARGGAMVLHGAAGGRTLEIVSEGAANTVVWNPWAGGTAEMADFADDEWAKMVCIEAANTLENAIELEPGAAHTLLYRVRVLA</sequence>
<dbReference type="InterPro" id="IPR008183">
    <property type="entry name" value="Aldose_1/G6P_1-epimerase"/>
</dbReference>
<dbReference type="GO" id="GO:0005975">
    <property type="term" value="P:carbohydrate metabolic process"/>
    <property type="evidence" value="ECO:0007669"/>
    <property type="project" value="InterPro"/>
</dbReference>
<dbReference type="Pfam" id="PF01263">
    <property type="entry name" value="Aldose_epim"/>
    <property type="match status" value="1"/>
</dbReference>
<feature type="active site" evidence="5">
    <location>
        <position position="251"/>
    </location>
</feature>
<dbReference type="InterPro" id="IPR011013">
    <property type="entry name" value="Gal_mutarotase_sf_dom"/>
</dbReference>
<evidence type="ECO:0000256" key="3">
    <source>
        <dbReference type="ARBA" id="ARBA00023235"/>
    </source>
</evidence>
<dbReference type="PIRSF" id="PIRSF016020">
    <property type="entry name" value="PHexose_mutarotase"/>
    <property type="match status" value="1"/>
</dbReference>
<dbReference type="InterPro" id="IPR025532">
    <property type="entry name" value="G6P_1-epimerase"/>
</dbReference>
<dbReference type="SUPFAM" id="SSF74650">
    <property type="entry name" value="Galactose mutarotase-like"/>
    <property type="match status" value="1"/>
</dbReference>
<evidence type="ECO:0000256" key="5">
    <source>
        <dbReference type="PIRSR" id="PIRSR016020-1"/>
    </source>
</evidence>
<evidence type="ECO:0000313" key="6">
    <source>
        <dbReference type="EMBL" id="AZR07125.1"/>
    </source>
</evidence>
<keyword evidence="3 4" id="KW-0413">Isomerase</keyword>
<evidence type="ECO:0000256" key="4">
    <source>
        <dbReference type="PIRNR" id="PIRNR016020"/>
    </source>
</evidence>